<feature type="transmembrane region" description="Helical" evidence="1">
    <location>
        <begin position="15"/>
        <end position="36"/>
    </location>
</feature>
<dbReference type="Proteomes" id="UP000318833">
    <property type="component" value="Unassembled WGS sequence"/>
</dbReference>
<keyword evidence="1" id="KW-0812">Transmembrane</keyword>
<evidence type="ECO:0000313" key="2">
    <source>
        <dbReference type="EMBL" id="TSE09150.1"/>
    </source>
</evidence>
<dbReference type="OrthoDB" id="9771783at2"/>
<evidence type="ECO:0000256" key="1">
    <source>
        <dbReference type="SAM" id="Phobius"/>
    </source>
</evidence>
<dbReference type="Pfam" id="PF05359">
    <property type="entry name" value="DUF748"/>
    <property type="match status" value="1"/>
</dbReference>
<dbReference type="AlphaFoldDB" id="A0A554VLU9"/>
<comment type="caution">
    <text evidence="2">The sequence shown here is derived from an EMBL/GenBank/DDBJ whole genome shotgun (WGS) entry which is preliminary data.</text>
</comment>
<keyword evidence="1" id="KW-0472">Membrane</keyword>
<gene>
    <name evidence="2" type="ORF">FOF46_09775</name>
</gene>
<evidence type="ECO:0000313" key="3">
    <source>
        <dbReference type="Proteomes" id="UP000318833"/>
    </source>
</evidence>
<name>A0A554VLU9_9FLAO</name>
<keyword evidence="1" id="KW-1133">Transmembrane helix</keyword>
<protein>
    <submittedName>
        <fullName evidence="2">DUF748 domain-containing protein</fullName>
    </submittedName>
</protein>
<dbReference type="RefSeq" id="WP_143916325.1">
    <property type="nucleotide sequence ID" value="NZ_CANMIK010000016.1"/>
</dbReference>
<organism evidence="2 3">
    <name type="scientific">Aquimarina algiphila</name>
    <dbReference type="NCBI Taxonomy" id="2047982"/>
    <lineage>
        <taxon>Bacteria</taxon>
        <taxon>Pseudomonadati</taxon>
        <taxon>Bacteroidota</taxon>
        <taxon>Flavobacteriia</taxon>
        <taxon>Flavobacteriales</taxon>
        <taxon>Flavobacteriaceae</taxon>
        <taxon>Aquimarina</taxon>
    </lineage>
</organism>
<reference evidence="2 3" key="1">
    <citation type="submission" date="2019-07" db="EMBL/GenBank/DDBJ databases">
        <title>The draft genome sequence of Aquimarina algiphila M91.</title>
        <authorList>
            <person name="Meng X."/>
        </authorList>
    </citation>
    <scope>NUCLEOTIDE SEQUENCE [LARGE SCALE GENOMIC DNA]</scope>
    <source>
        <strain evidence="2 3">M91</strain>
    </source>
</reference>
<accession>A0A554VLU9</accession>
<dbReference type="InterPro" id="IPR008023">
    <property type="entry name" value="DUF748"/>
</dbReference>
<proteinExistence type="predicted"/>
<dbReference type="EMBL" id="VLNR01000016">
    <property type="protein sequence ID" value="TSE09150.1"/>
    <property type="molecule type" value="Genomic_DNA"/>
</dbReference>
<sequence length="365" mass="41153">MKETKKRSLYKNKRFVIPVLITMILIIGRLLLPYYVKKYVNNVLADIPGYYGQVTDIDISLLRGAYVIDGLYLNKIDVGSQVSFLDFEKTDISIEWRSIFKGKIVSEIILTRPKFTYIFEDHKKNNLEDPELNDWTKALTDLVPIDINRLEVINGKAAFVQLSANPNIDLHLDQIDLEAKNLRNIARTDKELPSSVKATAVSIGGGTVKLNGKMDLVKTIPDIDISFSLEEAKVTSLNDFTNHYAGIDFNNGEYSVYSEVAIADGFLKGYVKPMLTDARLIGREDGFLDTLWEGFVGFFKFALKNHKTNTLATKVPLEGDLNTVESNIWVAIFNIFENAWIKAFKGMTDNSVNFEDAKKAADKAK</sequence>
<keyword evidence="3" id="KW-1185">Reference proteome</keyword>